<dbReference type="Proteomes" id="UP001519654">
    <property type="component" value="Unassembled WGS sequence"/>
</dbReference>
<feature type="transmembrane region" description="Helical" evidence="6">
    <location>
        <begin position="112"/>
        <end position="136"/>
    </location>
</feature>
<keyword evidence="2 6" id="KW-0812">Transmembrane</keyword>
<comment type="caution">
    <text evidence="7">The sequence shown here is derived from an EMBL/GenBank/DDBJ whole genome shotgun (WGS) entry which is preliminary data.</text>
</comment>
<feature type="compositionally biased region" description="Pro residues" evidence="5">
    <location>
        <begin position="1"/>
        <end position="10"/>
    </location>
</feature>
<evidence type="ECO:0000256" key="4">
    <source>
        <dbReference type="ARBA" id="ARBA00023136"/>
    </source>
</evidence>
<feature type="transmembrane region" description="Helical" evidence="6">
    <location>
        <begin position="173"/>
        <end position="194"/>
    </location>
</feature>
<gene>
    <name evidence="7" type="ORF">KOI35_40205</name>
</gene>
<organism evidence="7 8">
    <name type="scientific">Paractinoplanes bogorensis</name>
    <dbReference type="NCBI Taxonomy" id="1610840"/>
    <lineage>
        <taxon>Bacteria</taxon>
        <taxon>Bacillati</taxon>
        <taxon>Actinomycetota</taxon>
        <taxon>Actinomycetes</taxon>
        <taxon>Micromonosporales</taxon>
        <taxon>Micromonosporaceae</taxon>
        <taxon>Paractinoplanes</taxon>
    </lineage>
</organism>
<evidence type="ECO:0000256" key="3">
    <source>
        <dbReference type="ARBA" id="ARBA00022989"/>
    </source>
</evidence>
<feature type="transmembrane region" description="Helical" evidence="6">
    <location>
        <begin position="148"/>
        <end position="167"/>
    </location>
</feature>
<feature type="compositionally biased region" description="Gly residues" evidence="5">
    <location>
        <begin position="57"/>
        <end position="73"/>
    </location>
</feature>
<sequence>MTEPPRPPGEGNPHDPTAPFNPYAANDPSSGSTPPPPPPYGAPSSGGPGYGAPPPTSGGGYGAPPPTSGGGYGTPPPQYGYQQQPPQGYGPGPGYGGGQTADDKTWIQIAHFGGALGAFVGGGLGGWIVPLIAMMAKGQQSPAVRAEAVKALNFQIVWSIVGIIGWATTCIAIGFAIFPIAALIAIIFGVIAGVKATNGEPYNYPMTINLIK</sequence>
<feature type="compositionally biased region" description="Gly residues" evidence="5">
    <location>
        <begin position="89"/>
        <end position="99"/>
    </location>
</feature>
<protein>
    <submittedName>
        <fullName evidence="7">DUF4870 domain-containing protein</fullName>
    </submittedName>
</protein>
<dbReference type="Pfam" id="PF09685">
    <property type="entry name" value="MamF_MmsF"/>
    <property type="match status" value="1"/>
</dbReference>
<dbReference type="InterPro" id="IPR019109">
    <property type="entry name" value="MamF_MmsF"/>
</dbReference>
<keyword evidence="3 6" id="KW-1133">Transmembrane helix</keyword>
<dbReference type="RefSeq" id="WP_215794776.1">
    <property type="nucleotide sequence ID" value="NZ_JAHKKG010000016.1"/>
</dbReference>
<feature type="region of interest" description="Disordered" evidence="5">
    <location>
        <begin position="1"/>
        <end position="100"/>
    </location>
</feature>
<comment type="subcellular location">
    <subcellularLocation>
        <location evidence="1">Membrane</location>
        <topology evidence="1">Multi-pass membrane protein</topology>
    </subcellularLocation>
</comment>
<accession>A0ABS5Z5N0</accession>
<keyword evidence="8" id="KW-1185">Reference proteome</keyword>
<keyword evidence="4 6" id="KW-0472">Membrane</keyword>
<reference evidence="7 8" key="1">
    <citation type="submission" date="2021-06" db="EMBL/GenBank/DDBJ databases">
        <title>Actinoplanes lichenicola sp. nov., and Actinoplanes ovalisporus sp. nov., isolated from lichen in Thailand.</title>
        <authorList>
            <person name="Saeng-In P."/>
            <person name="Kanchanasin P."/>
            <person name="Yuki M."/>
            <person name="Kudo T."/>
            <person name="Ohkuma M."/>
            <person name="Phongsopitanun W."/>
            <person name="Tanasupawat S."/>
        </authorList>
    </citation>
    <scope>NUCLEOTIDE SEQUENCE [LARGE SCALE GENOMIC DNA]</scope>
    <source>
        <strain evidence="7 8">NBRC 110975</strain>
    </source>
</reference>
<evidence type="ECO:0000256" key="1">
    <source>
        <dbReference type="ARBA" id="ARBA00004141"/>
    </source>
</evidence>
<evidence type="ECO:0000313" key="8">
    <source>
        <dbReference type="Proteomes" id="UP001519654"/>
    </source>
</evidence>
<evidence type="ECO:0000256" key="2">
    <source>
        <dbReference type="ARBA" id="ARBA00022692"/>
    </source>
</evidence>
<evidence type="ECO:0000256" key="6">
    <source>
        <dbReference type="SAM" id="Phobius"/>
    </source>
</evidence>
<proteinExistence type="predicted"/>
<dbReference type="EMBL" id="JAHKKG010000016">
    <property type="protein sequence ID" value="MBU2669750.1"/>
    <property type="molecule type" value="Genomic_DNA"/>
</dbReference>
<name>A0ABS5Z5N0_9ACTN</name>
<evidence type="ECO:0000313" key="7">
    <source>
        <dbReference type="EMBL" id="MBU2669750.1"/>
    </source>
</evidence>
<evidence type="ECO:0000256" key="5">
    <source>
        <dbReference type="SAM" id="MobiDB-lite"/>
    </source>
</evidence>